<name>A0A0F9BUQ3_9ZZZZ</name>
<protein>
    <submittedName>
        <fullName evidence="1">Uncharacterized protein</fullName>
    </submittedName>
</protein>
<dbReference type="EMBL" id="LAZR01036133">
    <property type="protein sequence ID" value="KKL25660.1"/>
    <property type="molecule type" value="Genomic_DNA"/>
</dbReference>
<sequence length="162" mass="17416">MTYSKSLWSYNPIPRGCVYYAPFFGLRGPVFKDVGPIGHESTITGTTRAGNGALILDGDDDVELTNVLTRSLATTTKGTWLAWVYFDDVIPAADTEIISFGDTSANAFIGLRLKASGLFEAVALVTAETKFLVDTDSAPFTVATWHRVGLVQDGTSPVLYIG</sequence>
<gene>
    <name evidence="1" type="ORF">LCGC14_2403040</name>
</gene>
<reference evidence="1" key="1">
    <citation type="journal article" date="2015" name="Nature">
        <title>Complex archaea that bridge the gap between prokaryotes and eukaryotes.</title>
        <authorList>
            <person name="Spang A."/>
            <person name="Saw J.H."/>
            <person name="Jorgensen S.L."/>
            <person name="Zaremba-Niedzwiedzka K."/>
            <person name="Martijn J."/>
            <person name="Lind A.E."/>
            <person name="van Eijk R."/>
            <person name="Schleper C."/>
            <person name="Guy L."/>
            <person name="Ettema T.J."/>
        </authorList>
    </citation>
    <scope>NUCLEOTIDE SEQUENCE</scope>
</reference>
<dbReference type="InterPro" id="IPR013320">
    <property type="entry name" value="ConA-like_dom_sf"/>
</dbReference>
<dbReference type="Gene3D" id="2.60.120.200">
    <property type="match status" value="1"/>
</dbReference>
<feature type="non-terminal residue" evidence="1">
    <location>
        <position position="162"/>
    </location>
</feature>
<dbReference type="AlphaFoldDB" id="A0A0F9BUQ3"/>
<evidence type="ECO:0000313" key="1">
    <source>
        <dbReference type="EMBL" id="KKL25660.1"/>
    </source>
</evidence>
<organism evidence="1">
    <name type="scientific">marine sediment metagenome</name>
    <dbReference type="NCBI Taxonomy" id="412755"/>
    <lineage>
        <taxon>unclassified sequences</taxon>
        <taxon>metagenomes</taxon>
        <taxon>ecological metagenomes</taxon>
    </lineage>
</organism>
<proteinExistence type="predicted"/>
<dbReference type="SUPFAM" id="SSF49899">
    <property type="entry name" value="Concanavalin A-like lectins/glucanases"/>
    <property type="match status" value="1"/>
</dbReference>
<accession>A0A0F9BUQ3</accession>
<comment type="caution">
    <text evidence="1">The sequence shown here is derived from an EMBL/GenBank/DDBJ whole genome shotgun (WGS) entry which is preliminary data.</text>
</comment>